<dbReference type="InterPro" id="IPR000409">
    <property type="entry name" value="BEACH_dom"/>
</dbReference>
<organism evidence="4 5">
    <name type="scientific">Syncephalastrum racemosum</name>
    <name type="common">Filamentous fungus</name>
    <dbReference type="NCBI Taxonomy" id="13706"/>
    <lineage>
        <taxon>Eukaryota</taxon>
        <taxon>Fungi</taxon>
        <taxon>Fungi incertae sedis</taxon>
        <taxon>Mucoromycota</taxon>
        <taxon>Mucoromycotina</taxon>
        <taxon>Mucoromycetes</taxon>
        <taxon>Mucorales</taxon>
        <taxon>Syncephalastraceae</taxon>
        <taxon>Syncephalastrum</taxon>
    </lineage>
</organism>
<dbReference type="InterPro" id="IPR036372">
    <property type="entry name" value="BEACH_dom_sf"/>
</dbReference>
<dbReference type="SUPFAM" id="SSF48371">
    <property type="entry name" value="ARM repeat"/>
    <property type="match status" value="1"/>
</dbReference>
<protein>
    <recommendedName>
        <fullName evidence="3">BEACH domain-containing protein</fullName>
    </recommendedName>
</protein>
<proteinExistence type="predicted"/>
<evidence type="ECO:0000256" key="2">
    <source>
        <dbReference type="SAM" id="MobiDB-lite"/>
    </source>
</evidence>
<feature type="compositionally biased region" description="Polar residues" evidence="2">
    <location>
        <begin position="391"/>
        <end position="425"/>
    </location>
</feature>
<dbReference type="CDD" id="cd06071">
    <property type="entry name" value="Beach"/>
    <property type="match status" value="1"/>
</dbReference>
<dbReference type="InterPro" id="IPR016024">
    <property type="entry name" value="ARM-type_fold"/>
</dbReference>
<dbReference type="SUPFAM" id="SSF81837">
    <property type="entry name" value="BEACH domain"/>
    <property type="match status" value="1"/>
</dbReference>
<keyword evidence="1" id="KW-0853">WD repeat</keyword>
<reference evidence="4 5" key="1">
    <citation type="submission" date="2016-07" db="EMBL/GenBank/DDBJ databases">
        <title>Pervasive Adenine N6-methylation of Active Genes in Fungi.</title>
        <authorList>
            <consortium name="DOE Joint Genome Institute"/>
            <person name="Mondo S.J."/>
            <person name="Dannebaum R.O."/>
            <person name="Kuo R.C."/>
            <person name="Labutti K."/>
            <person name="Haridas S."/>
            <person name="Kuo A."/>
            <person name="Salamov A."/>
            <person name="Ahrendt S.R."/>
            <person name="Lipzen A."/>
            <person name="Sullivan W."/>
            <person name="Andreopoulos W.B."/>
            <person name="Clum A."/>
            <person name="Lindquist E."/>
            <person name="Daum C."/>
            <person name="Ramamoorthy G.K."/>
            <person name="Gryganskyi A."/>
            <person name="Culley D."/>
            <person name="Magnuson J.K."/>
            <person name="James T.Y."/>
            <person name="O'Malley M.A."/>
            <person name="Stajich J.E."/>
            <person name="Spatafora J.W."/>
            <person name="Visel A."/>
            <person name="Grigoriev I.V."/>
        </authorList>
    </citation>
    <scope>NUCLEOTIDE SEQUENCE [LARGE SCALE GENOMIC DNA]</scope>
    <source>
        <strain evidence="4 5">NRRL 2496</strain>
    </source>
</reference>
<feature type="region of interest" description="Disordered" evidence="2">
    <location>
        <begin position="380"/>
        <end position="425"/>
    </location>
</feature>
<dbReference type="PANTHER" id="PTHR46866">
    <property type="entry name" value="GH12955P"/>
    <property type="match status" value="1"/>
</dbReference>
<accession>A0A1X2HTP3</accession>
<evidence type="ECO:0000256" key="1">
    <source>
        <dbReference type="ARBA" id="ARBA00022574"/>
    </source>
</evidence>
<dbReference type="SUPFAM" id="SSF56112">
    <property type="entry name" value="Protein kinase-like (PK-like)"/>
    <property type="match status" value="1"/>
</dbReference>
<dbReference type="Pfam" id="PF02138">
    <property type="entry name" value="Beach"/>
    <property type="match status" value="1"/>
</dbReference>
<evidence type="ECO:0000259" key="3">
    <source>
        <dbReference type="PROSITE" id="PS50197"/>
    </source>
</evidence>
<feature type="domain" description="BEACH" evidence="3">
    <location>
        <begin position="136"/>
        <end position="397"/>
    </location>
</feature>
<gene>
    <name evidence="4" type="ORF">BCR43DRAFT_430768</name>
</gene>
<dbReference type="Gene3D" id="1.10.1540.10">
    <property type="entry name" value="BEACH domain"/>
    <property type="match status" value="1"/>
</dbReference>
<dbReference type="SMART" id="SM01026">
    <property type="entry name" value="Beach"/>
    <property type="match status" value="1"/>
</dbReference>
<dbReference type="Gene3D" id="1.10.510.10">
    <property type="entry name" value="Transferase(Phosphotransferase) domain 1"/>
    <property type="match status" value="1"/>
</dbReference>
<dbReference type="Proteomes" id="UP000242180">
    <property type="component" value="Unassembled WGS sequence"/>
</dbReference>
<dbReference type="InterPro" id="IPR011009">
    <property type="entry name" value="Kinase-like_dom_sf"/>
</dbReference>
<dbReference type="PANTHER" id="PTHR46866:SF1">
    <property type="entry name" value="GH12955P"/>
    <property type="match status" value="1"/>
</dbReference>
<dbReference type="InParanoid" id="A0A1X2HTP3"/>
<name>A0A1X2HTP3_SYNRA</name>
<dbReference type="OMA" id="CYLESIA"/>
<dbReference type="PROSITE" id="PS50197">
    <property type="entry name" value="BEACH"/>
    <property type="match status" value="1"/>
</dbReference>
<dbReference type="OrthoDB" id="26681at2759"/>
<dbReference type="STRING" id="13706.A0A1X2HTP3"/>
<evidence type="ECO:0000313" key="4">
    <source>
        <dbReference type="EMBL" id="ORZ02950.1"/>
    </source>
</evidence>
<dbReference type="InterPro" id="IPR000719">
    <property type="entry name" value="Prot_kinase_dom"/>
</dbReference>
<dbReference type="EMBL" id="MCGN01000001">
    <property type="protein sequence ID" value="ORZ02950.1"/>
    <property type="molecule type" value="Genomic_DNA"/>
</dbReference>
<dbReference type="AlphaFoldDB" id="A0A1X2HTP3"/>
<sequence length="889" mass="100243">MLWPSSHQFRILSDPHTLHLRRIHREGPNLALSTDHELTNETDLGNANLPEVFAILESDTAYYFLSHYRGTTLHDIITYNPGILSSNLKKSFVVYQILRALASLHSRGIVHGSLEASNILVDENLWVQLAGMDPSAESKSGPGSPPLVMKWVRGEISNFSYLMALNHLAGRREGDPNFHPIMPWIHDFSGPRIEDGWRDFRKTKFRMNKGDEQLDFTFDGPVPHHITDILSDITYYVYLARRTPIPVLCQFVRSKYEPNEYPNSMQRLYSWTPDECIPEFYTDPSIFISIHPDMPDLQIPPWANSPEDFIKKHAEMLESDYVSANLHHWIDLTFGNNLTGKGAVEAKNVALPLLAGQNSFMKHGIIQLFKDKHPQRGCNWNKARDPDRITDFSTPSIASQRSSMIRTQRHSASISPPTGMGTTDSVTSLSIRKERASSVHSTCSSIDTSTSINSRSASAHAALESTTTMTTPASNSMTSAIRSDPIRLPEEVTDDYFTENLVHYEDTMTFSAKYKFDHEGHDLPLNPYLSKDIQKRFNIDPCDPPQLPSGIPSAVTAVTSAMTACDWRYRPTAKAILCASFPALTVRETGYSFPFPDCIPDMYEYLAEFYQAESTRRLYLADKWVDRICELEDEAFLLILPTFTRLFTHSTLRPNLPKALFEHKVIDGFVERLGTGIFLQQMLPCYLESIAITGGDTGENGNIVSEMAGDALVHICDLVGPILTSKHIVRQLVKIVFRDNSAKPVLLQTMARIAKGFGETFTSIQYAYLLTLVDQQRKKSITVKNVRCLSSILSLLEHLVPYMSGESLATELKSGFVSILYQLMEPLPPLSAEEPSPAVPESVSHLRLSLSMRTVNHLILLTRHLPRMDWEATVLLFAFLGRDMRLQIF</sequence>
<dbReference type="Pfam" id="PF00069">
    <property type="entry name" value="Pkinase"/>
    <property type="match status" value="1"/>
</dbReference>
<evidence type="ECO:0000313" key="5">
    <source>
        <dbReference type="Proteomes" id="UP000242180"/>
    </source>
</evidence>
<comment type="caution">
    <text evidence="4">The sequence shown here is derived from an EMBL/GenBank/DDBJ whole genome shotgun (WGS) entry which is preliminary data.</text>
</comment>
<keyword evidence="5" id="KW-1185">Reference proteome</keyword>